<accession>A0A1H6I588</accession>
<gene>
    <name evidence="3" type="ORF">SAMN05192561_1011082</name>
</gene>
<dbReference type="RefSeq" id="WP_092815312.1">
    <property type="nucleotide sequence ID" value="NZ_FNWU01000001.1"/>
</dbReference>
<feature type="region of interest" description="Disordered" evidence="1">
    <location>
        <begin position="109"/>
        <end position="129"/>
    </location>
</feature>
<feature type="transmembrane region" description="Helical" evidence="2">
    <location>
        <begin position="71"/>
        <end position="96"/>
    </location>
</feature>
<organism evidence="3 4">
    <name type="scientific">Halopenitus malekzadehii</name>
    <dbReference type="NCBI Taxonomy" id="1267564"/>
    <lineage>
        <taxon>Archaea</taxon>
        <taxon>Methanobacteriati</taxon>
        <taxon>Methanobacteriota</taxon>
        <taxon>Stenosarchaea group</taxon>
        <taxon>Halobacteria</taxon>
        <taxon>Halobacteriales</taxon>
        <taxon>Haloferacaceae</taxon>
        <taxon>Halopenitus</taxon>
    </lineage>
</organism>
<proteinExistence type="predicted"/>
<name>A0A1H6I588_9EURY</name>
<evidence type="ECO:0000313" key="4">
    <source>
        <dbReference type="Proteomes" id="UP000199215"/>
    </source>
</evidence>
<reference evidence="3 4" key="1">
    <citation type="submission" date="2016-10" db="EMBL/GenBank/DDBJ databases">
        <authorList>
            <person name="de Groot N.N."/>
        </authorList>
    </citation>
    <scope>NUCLEOTIDE SEQUENCE [LARGE SCALE GENOMIC DNA]</scope>
    <source>
        <strain evidence="3 4">IBRC-M10418</strain>
    </source>
</reference>
<keyword evidence="2" id="KW-1133">Transmembrane helix</keyword>
<evidence type="ECO:0000256" key="1">
    <source>
        <dbReference type="SAM" id="MobiDB-lite"/>
    </source>
</evidence>
<evidence type="ECO:0000313" key="3">
    <source>
        <dbReference type="EMBL" id="SEH43831.1"/>
    </source>
</evidence>
<dbReference type="OrthoDB" id="206264at2157"/>
<feature type="transmembrane region" description="Helical" evidence="2">
    <location>
        <begin position="12"/>
        <end position="34"/>
    </location>
</feature>
<dbReference type="Proteomes" id="UP000199215">
    <property type="component" value="Unassembled WGS sequence"/>
</dbReference>
<protein>
    <submittedName>
        <fullName evidence="3">Uncharacterized protein</fullName>
    </submittedName>
</protein>
<keyword evidence="4" id="KW-1185">Reference proteome</keyword>
<keyword evidence="2" id="KW-0812">Transmembrane</keyword>
<dbReference type="EMBL" id="FNWU01000001">
    <property type="protein sequence ID" value="SEH43831.1"/>
    <property type="molecule type" value="Genomic_DNA"/>
</dbReference>
<dbReference type="STRING" id="1267564.SAMN05192561_1011082"/>
<sequence>MSYETPEVEGYSPIAVFVSAIVGIAVAVLSVWWASGFGPFYETLFRVDPTIEGGGVGTDWVAGNAIPALDFLIALIHAADVLMGVFILVMVFLHWASFRRIAARMRHPGTDEEPETVMADGSGDGGEAE</sequence>
<evidence type="ECO:0000256" key="2">
    <source>
        <dbReference type="SAM" id="Phobius"/>
    </source>
</evidence>
<dbReference type="AlphaFoldDB" id="A0A1H6I588"/>
<keyword evidence="2" id="KW-0472">Membrane</keyword>